<dbReference type="InParanoid" id="A0A6J2Y9P1"/>
<dbReference type="InterPro" id="IPR053010">
    <property type="entry name" value="SET_SmydA-8"/>
</dbReference>
<dbReference type="Gene3D" id="2.170.270.10">
    <property type="entry name" value="SET domain"/>
    <property type="match status" value="1"/>
</dbReference>
<keyword evidence="2 4" id="KW-0863">Zinc-finger</keyword>
<feature type="domain" description="SET" evidence="5">
    <location>
        <begin position="44"/>
        <end position="279"/>
    </location>
</feature>
<dbReference type="SUPFAM" id="SSF144232">
    <property type="entry name" value="HIT/MYND zinc finger-like"/>
    <property type="match status" value="1"/>
</dbReference>
<name>A0A6J2Y9P1_SITOR</name>
<dbReference type="PANTHER" id="PTHR46455:SF4">
    <property type="entry name" value="GH11294P"/>
    <property type="match status" value="1"/>
</dbReference>
<dbReference type="SUPFAM" id="SSF82199">
    <property type="entry name" value="SET domain"/>
    <property type="match status" value="1"/>
</dbReference>
<evidence type="ECO:0000313" key="8">
    <source>
        <dbReference type="RefSeq" id="XP_030760588.1"/>
    </source>
</evidence>
<evidence type="ECO:0000256" key="1">
    <source>
        <dbReference type="ARBA" id="ARBA00022723"/>
    </source>
</evidence>
<dbReference type="InterPro" id="IPR046341">
    <property type="entry name" value="SET_dom_sf"/>
</dbReference>
<dbReference type="OrthoDB" id="5952526at2759"/>
<dbReference type="AlphaFoldDB" id="A0A6J2Y9P1"/>
<evidence type="ECO:0000313" key="7">
    <source>
        <dbReference type="Proteomes" id="UP000504635"/>
    </source>
</evidence>
<dbReference type="SMART" id="SM00317">
    <property type="entry name" value="SET"/>
    <property type="match status" value="1"/>
</dbReference>
<evidence type="ECO:0000259" key="6">
    <source>
        <dbReference type="PROSITE" id="PS50865"/>
    </source>
</evidence>
<dbReference type="InterPro" id="IPR001214">
    <property type="entry name" value="SET_dom"/>
</dbReference>
<evidence type="ECO:0000256" key="3">
    <source>
        <dbReference type="ARBA" id="ARBA00022833"/>
    </source>
</evidence>
<dbReference type="CDD" id="cd20071">
    <property type="entry name" value="SET_SMYD"/>
    <property type="match status" value="1"/>
</dbReference>
<sequence length="533" mass="60617">MSDEGKCEVCNREATQKCGGCHVVHYCSKEHQKADWKKHRKVCKPFKILNDEKLGRYLVATRDIKLGEVILQEPPLIWGPTQVTVPVCLGCGTAIKEDNYKPCTKCGWPVCSEICEKSPSHIPECQYTVSKGSKVCISTFGTIHPTYQCITVLRCLYQKQFLSDIWKKLDRLQSHCEERKISGKYEKDRIMVAQFILGFFKLRNIFTEEEVLRVCGIVTINGHEVPLTTPSHVAIYESTSMFEHRCSANCNKTFTDQGSILIKCGTHIKKGEHLSICYTDPLWGTANRRHHLYESKFFWCSCERCTDPTEFSTYFSAMRCQNGNCTGYLLPPTFIINNVNEKLPDWKCNKCSSVSSAHHMQDLLDRIGQDLQDLPKGESRAAKDFIKTYEKYLHNNHYYLTDVRFALTQLMGHEDQRGLPGLDEDDVELKARLCQGLSKLIQILAPGETRMRGLVLYELHATIAELGRRGGDPHQLTFALHEAKKVLQEAAELLKNEPACLQEGKVYKQALKNIKEIDVVLMTLHTNIGSSPS</sequence>
<dbReference type="PANTHER" id="PTHR46455">
    <property type="entry name" value="SET AND MYND DOMAIN CONTAINING, ARTHROPOD-SPECIFIC, MEMBER 4, ISOFORM A"/>
    <property type="match status" value="1"/>
</dbReference>
<evidence type="ECO:0000256" key="4">
    <source>
        <dbReference type="PROSITE-ProRule" id="PRU00134"/>
    </source>
</evidence>
<organism evidence="7 8">
    <name type="scientific">Sitophilus oryzae</name>
    <name type="common">Rice weevil</name>
    <name type="synonym">Curculio oryzae</name>
    <dbReference type="NCBI Taxonomy" id="7048"/>
    <lineage>
        <taxon>Eukaryota</taxon>
        <taxon>Metazoa</taxon>
        <taxon>Ecdysozoa</taxon>
        <taxon>Arthropoda</taxon>
        <taxon>Hexapoda</taxon>
        <taxon>Insecta</taxon>
        <taxon>Pterygota</taxon>
        <taxon>Neoptera</taxon>
        <taxon>Endopterygota</taxon>
        <taxon>Coleoptera</taxon>
        <taxon>Polyphaga</taxon>
        <taxon>Cucujiformia</taxon>
        <taxon>Curculionidae</taxon>
        <taxon>Dryophthorinae</taxon>
        <taxon>Sitophilus</taxon>
    </lineage>
</organism>
<dbReference type="PROSITE" id="PS50280">
    <property type="entry name" value="SET"/>
    <property type="match status" value="1"/>
</dbReference>
<keyword evidence="7" id="KW-1185">Reference proteome</keyword>
<dbReference type="PROSITE" id="PS50865">
    <property type="entry name" value="ZF_MYND_2"/>
    <property type="match status" value="1"/>
</dbReference>
<evidence type="ECO:0000259" key="5">
    <source>
        <dbReference type="PROSITE" id="PS50280"/>
    </source>
</evidence>
<dbReference type="GO" id="GO:0008170">
    <property type="term" value="F:N-methyltransferase activity"/>
    <property type="evidence" value="ECO:0007669"/>
    <property type="project" value="UniProtKB-ARBA"/>
</dbReference>
<dbReference type="GO" id="GO:0008276">
    <property type="term" value="F:protein methyltransferase activity"/>
    <property type="evidence" value="ECO:0007669"/>
    <property type="project" value="UniProtKB-ARBA"/>
</dbReference>
<dbReference type="Gene3D" id="6.10.140.2220">
    <property type="match status" value="2"/>
</dbReference>
<accession>A0A6J2Y9P1</accession>
<dbReference type="GO" id="GO:0008270">
    <property type="term" value="F:zinc ion binding"/>
    <property type="evidence" value="ECO:0007669"/>
    <property type="project" value="UniProtKB-KW"/>
</dbReference>
<dbReference type="Gene3D" id="1.10.220.160">
    <property type="match status" value="1"/>
</dbReference>
<keyword evidence="3" id="KW-0862">Zinc</keyword>
<dbReference type="RefSeq" id="XP_030760588.1">
    <property type="nucleotide sequence ID" value="XM_030904728.1"/>
</dbReference>
<dbReference type="GO" id="GO:0008757">
    <property type="term" value="F:S-adenosylmethionine-dependent methyltransferase activity"/>
    <property type="evidence" value="ECO:0007669"/>
    <property type="project" value="UniProtKB-ARBA"/>
</dbReference>
<reference evidence="8" key="1">
    <citation type="submission" date="2025-08" db="UniProtKB">
        <authorList>
            <consortium name="RefSeq"/>
        </authorList>
    </citation>
    <scope>IDENTIFICATION</scope>
    <source>
        <tissue evidence="8">Gonads</tissue>
    </source>
</reference>
<dbReference type="FunCoup" id="A0A6J2Y9P1">
    <property type="interactions" value="12"/>
</dbReference>
<dbReference type="GeneID" id="115885733"/>
<dbReference type="KEGG" id="soy:115885733"/>
<gene>
    <name evidence="8" type="primary">LOC115885733</name>
</gene>
<dbReference type="Pfam" id="PF01753">
    <property type="entry name" value="zf-MYND"/>
    <property type="match status" value="1"/>
</dbReference>
<proteinExistence type="predicted"/>
<dbReference type="Proteomes" id="UP000504635">
    <property type="component" value="Unplaced"/>
</dbReference>
<keyword evidence="1" id="KW-0479">Metal-binding</keyword>
<feature type="domain" description="MYND-type" evidence="6">
    <location>
        <begin position="7"/>
        <end position="43"/>
    </location>
</feature>
<evidence type="ECO:0000256" key="2">
    <source>
        <dbReference type="ARBA" id="ARBA00022771"/>
    </source>
</evidence>
<protein>
    <submittedName>
        <fullName evidence="8">SET domain-containing protein SmydA-8-like isoform X1</fullName>
    </submittedName>
</protein>
<dbReference type="Pfam" id="PF00856">
    <property type="entry name" value="SET"/>
    <property type="match status" value="1"/>
</dbReference>
<dbReference type="InterPro" id="IPR002893">
    <property type="entry name" value="Znf_MYND"/>
</dbReference>
<dbReference type="PROSITE" id="PS01360">
    <property type="entry name" value="ZF_MYND_1"/>
    <property type="match status" value="1"/>
</dbReference>